<name>A0ABW7XSN8_STRCE</name>
<evidence type="ECO:0008006" key="4">
    <source>
        <dbReference type="Google" id="ProtNLM"/>
    </source>
</evidence>
<evidence type="ECO:0000313" key="3">
    <source>
        <dbReference type="Proteomes" id="UP001612415"/>
    </source>
</evidence>
<dbReference type="RefSeq" id="WP_398654163.1">
    <property type="nucleotide sequence ID" value="NZ_JBITDC010000001.1"/>
</dbReference>
<keyword evidence="1" id="KW-0732">Signal</keyword>
<dbReference type="EMBL" id="JBITDC010000001">
    <property type="protein sequence ID" value="MFI5673092.1"/>
    <property type="molecule type" value="Genomic_DNA"/>
</dbReference>
<feature type="chain" id="PRO_5045420439" description="Peptidase inhibitor family I36" evidence="1">
    <location>
        <begin position="28"/>
        <end position="135"/>
    </location>
</feature>
<keyword evidence="3" id="KW-1185">Reference proteome</keyword>
<feature type="signal peptide" evidence="1">
    <location>
        <begin position="1"/>
        <end position="27"/>
    </location>
</feature>
<dbReference type="Proteomes" id="UP001612415">
    <property type="component" value="Unassembled WGS sequence"/>
</dbReference>
<gene>
    <name evidence="2" type="ORF">ACIA8P_00260</name>
</gene>
<organism evidence="2 3">
    <name type="scientific">Streptomyces cellulosae</name>
    <dbReference type="NCBI Taxonomy" id="1968"/>
    <lineage>
        <taxon>Bacteria</taxon>
        <taxon>Bacillati</taxon>
        <taxon>Actinomycetota</taxon>
        <taxon>Actinomycetes</taxon>
        <taxon>Kitasatosporales</taxon>
        <taxon>Streptomycetaceae</taxon>
        <taxon>Streptomyces</taxon>
    </lineage>
</organism>
<protein>
    <recommendedName>
        <fullName evidence="4">Peptidase inhibitor family I36</fullName>
    </recommendedName>
</protein>
<proteinExistence type="predicted"/>
<comment type="caution">
    <text evidence="2">The sequence shown here is derived from an EMBL/GenBank/DDBJ whole genome shotgun (WGS) entry which is preliminary data.</text>
</comment>
<evidence type="ECO:0000313" key="2">
    <source>
        <dbReference type="EMBL" id="MFI5673092.1"/>
    </source>
</evidence>
<accession>A0ABW7XSN8</accession>
<reference evidence="2 3" key="1">
    <citation type="submission" date="2024-10" db="EMBL/GenBank/DDBJ databases">
        <title>The Natural Products Discovery Center: Release of the First 8490 Sequenced Strains for Exploring Actinobacteria Biosynthetic Diversity.</title>
        <authorList>
            <person name="Kalkreuter E."/>
            <person name="Kautsar S.A."/>
            <person name="Yang D."/>
            <person name="Bader C.D."/>
            <person name="Teijaro C.N."/>
            <person name="Fluegel L."/>
            <person name="Davis C.M."/>
            <person name="Simpson J.R."/>
            <person name="Lauterbach L."/>
            <person name="Steele A.D."/>
            <person name="Gui C."/>
            <person name="Meng S."/>
            <person name="Li G."/>
            <person name="Viehrig K."/>
            <person name="Ye F."/>
            <person name="Su P."/>
            <person name="Kiefer A.F."/>
            <person name="Nichols A."/>
            <person name="Cepeda A.J."/>
            <person name="Yan W."/>
            <person name="Fan B."/>
            <person name="Jiang Y."/>
            <person name="Adhikari A."/>
            <person name="Zheng C.-J."/>
            <person name="Schuster L."/>
            <person name="Cowan T.M."/>
            <person name="Smanski M.J."/>
            <person name="Chevrette M.G."/>
            <person name="De Carvalho L.P.S."/>
            <person name="Shen B."/>
        </authorList>
    </citation>
    <scope>NUCLEOTIDE SEQUENCE [LARGE SCALE GENOMIC DNA]</scope>
    <source>
        <strain evidence="2 3">NPDC051599</strain>
    </source>
</reference>
<sequence length="135" mass="14185">MKIRKIVAGWSAFAAIGVVVASAPPAAAEPAVHGCAYPRVCFYLTQAQWNANTPTAAYQDADYNQTLGSSSRGADVVYNTRNDDTVLLRIGSTSGAICLDPNTGLDNDASVTVTAIRIRSTPAKCSGIFTDWPSS</sequence>
<evidence type="ECO:0000256" key="1">
    <source>
        <dbReference type="SAM" id="SignalP"/>
    </source>
</evidence>